<accession>A0A7S6SWZ7</accession>
<dbReference type="Gene3D" id="3.90.182.10">
    <property type="entry name" value="Toxin - Anthrax Protective Antigen,domain 1"/>
    <property type="match status" value="1"/>
</dbReference>
<dbReference type="EMBL" id="MK522038">
    <property type="protein sequence ID" value="QOR60329.1"/>
    <property type="molecule type" value="Genomic_DNA"/>
</dbReference>
<organism evidence="2">
    <name type="scientific">Bathycoccus sp. RCC716 virus 2</name>
    <dbReference type="NCBI Taxonomy" id="2530039"/>
    <lineage>
        <taxon>Viruses</taxon>
        <taxon>Varidnaviria</taxon>
        <taxon>Bamfordvirae</taxon>
        <taxon>Nucleocytoviricota</taxon>
        <taxon>Megaviricetes</taxon>
        <taxon>Algavirales</taxon>
        <taxon>Phycodnaviridae</taxon>
        <taxon>Prasinovirus</taxon>
    </lineage>
</organism>
<dbReference type="SUPFAM" id="SSF56988">
    <property type="entry name" value="Anthrax protective antigen"/>
    <property type="match status" value="1"/>
</dbReference>
<dbReference type="InterPro" id="IPR011658">
    <property type="entry name" value="PA14_dom"/>
</dbReference>
<evidence type="ECO:0000259" key="1">
    <source>
        <dbReference type="PROSITE" id="PS51820"/>
    </source>
</evidence>
<dbReference type="PROSITE" id="PS51820">
    <property type="entry name" value="PA14"/>
    <property type="match status" value="1"/>
</dbReference>
<sequence length="517" mass="58158">MIPLLIIILLVIWLIIKFRRQAEYYKVEGLKLSWTNKANIEGNVTKWIFVLKDKSGNEIHRYENNEAGNLKDWTNVSVDVIGKKEFDEKIIGDNTLEIYYNDTEESKKLYTTTVNYSESDFSGTIDTTNLEEVQEFKPAFSYEFIMNKKNQTLGIHVEYIKLDGVLATKEQTTIHKPPNRNNKPDNMFSIGSGTENYASWNANGHNVGDKIFTIESDKQIEKIDIAYTRPRYAPGWIIKENGVAKITETSNRGNNMTPRPVVYTYNIKDGATSSPITEIPHQIDGGSDGWCNHGNSVHQDVPGCGRICSDSNHVGRKDKGTWGSWNAYPGSVECPAAKLDQVWKKEGNSRKLAVGGYSRGHVALDTSGGFKWYYYQGSYLSVPSSFNNKQPSAEGTGARMFSSKHMATGGYLPHHGNKSNYGVRWQGRFVPKQTGAHHFWTESDDMSYLYVGDTKVVDNGGLHGMVKKHGKYNMTKGKEYPIEIFFSEKGGGDEIKVWFKGPGMSSATHDFTGYMVK</sequence>
<reference evidence="2" key="1">
    <citation type="submission" date="2019-02" db="EMBL/GenBank/DDBJ databases">
        <authorList>
            <person name="Bachy C."/>
            <person name="Yung C.-M."/>
            <person name="Roux S."/>
            <person name="Sullivan M.B."/>
            <person name="Worden A.Z."/>
        </authorList>
    </citation>
    <scope>NUCLEOTIDE SEQUENCE</scope>
    <source>
        <strain evidence="2">BII-V2</strain>
    </source>
</reference>
<dbReference type="InterPro" id="IPR037524">
    <property type="entry name" value="PA14/GLEYA"/>
</dbReference>
<dbReference type="SMART" id="SM00758">
    <property type="entry name" value="PA14"/>
    <property type="match status" value="1"/>
</dbReference>
<evidence type="ECO:0000313" key="2">
    <source>
        <dbReference type="EMBL" id="QOR60329.1"/>
    </source>
</evidence>
<feature type="domain" description="PA14" evidence="1">
    <location>
        <begin position="365"/>
        <end position="514"/>
    </location>
</feature>
<name>A0A7S6SWZ7_9PHYC</name>
<dbReference type="Pfam" id="PF07691">
    <property type="entry name" value="PA14"/>
    <property type="match status" value="1"/>
</dbReference>
<protein>
    <recommendedName>
        <fullName evidence="1">PA14 domain-containing protein</fullName>
    </recommendedName>
</protein>
<proteinExistence type="predicted"/>